<dbReference type="PANTHER" id="PTHR34857:SF2">
    <property type="entry name" value="SLL0384 PROTEIN"/>
    <property type="match status" value="1"/>
</dbReference>
<feature type="transmembrane region" description="Helical" evidence="6">
    <location>
        <begin position="46"/>
        <end position="63"/>
    </location>
</feature>
<evidence type="ECO:0000256" key="1">
    <source>
        <dbReference type="ARBA" id="ARBA00004651"/>
    </source>
</evidence>
<keyword evidence="4 6" id="KW-1133">Transmembrane helix</keyword>
<evidence type="ECO:0000256" key="3">
    <source>
        <dbReference type="ARBA" id="ARBA00022692"/>
    </source>
</evidence>
<dbReference type="RefSeq" id="WP_048185267.1">
    <property type="nucleotide sequence ID" value="NZ_JXOJ01000006.1"/>
</dbReference>
<accession>A0A0H1QXK5</accession>
<comment type="caution">
    <text evidence="7">The sequence shown here is derived from an EMBL/GenBank/DDBJ whole genome shotgun (WGS) entry which is preliminary data.</text>
</comment>
<dbReference type="EMBL" id="JXOJ01000006">
    <property type="protein sequence ID" value="KLK87539.1"/>
    <property type="molecule type" value="Genomic_DNA"/>
</dbReference>
<dbReference type="Proteomes" id="UP000035301">
    <property type="component" value="Unassembled WGS sequence"/>
</dbReference>
<sequence>MIDDLYFIEKYAYRTSIVHRLDARVKLLIALAAIVAIVAVPYSTRVYELGAVLFALVAALWAASSLPPTVYLKRLALILPFGIFLIAFQVFVKNPYYEVFHTIATLPFGIEVYAESVEFASILLVKFVVSVSFIILLSSTTKMQDMIEAAGRLGLPREFTLTLAMMVRYIFVFAEMFTRIRTAMATRCFDPLDRTLPYRYRLNQLGYTVGTIFIRSYEQGERTYTSMLCRGYGANAGLYVRKKPLRTGETIFFAMTLGFIVLSAALIYGQA</sequence>
<feature type="transmembrane region" description="Helical" evidence="6">
    <location>
        <begin position="75"/>
        <end position="92"/>
    </location>
</feature>
<dbReference type="PATRIC" id="fig|1550566.3.peg.2354"/>
<evidence type="ECO:0000256" key="6">
    <source>
        <dbReference type="SAM" id="Phobius"/>
    </source>
</evidence>
<organism evidence="7 8">
    <name type="scientific">Methanoculleus sediminis</name>
    <dbReference type="NCBI Taxonomy" id="1550566"/>
    <lineage>
        <taxon>Archaea</taxon>
        <taxon>Methanobacteriati</taxon>
        <taxon>Methanobacteriota</taxon>
        <taxon>Stenosarchaea group</taxon>
        <taxon>Methanomicrobia</taxon>
        <taxon>Methanomicrobiales</taxon>
        <taxon>Methanomicrobiaceae</taxon>
        <taxon>Methanoculleus</taxon>
    </lineage>
</organism>
<evidence type="ECO:0000256" key="4">
    <source>
        <dbReference type="ARBA" id="ARBA00022989"/>
    </source>
</evidence>
<feature type="transmembrane region" description="Helical" evidence="6">
    <location>
        <begin position="21"/>
        <end position="40"/>
    </location>
</feature>
<keyword evidence="5 6" id="KW-0472">Membrane</keyword>
<dbReference type="NCBIfam" id="TIGR02454">
    <property type="entry name" value="ECF_T_CbiQ"/>
    <property type="match status" value="1"/>
</dbReference>
<dbReference type="GO" id="GO:0006824">
    <property type="term" value="P:cobalt ion transport"/>
    <property type="evidence" value="ECO:0007669"/>
    <property type="project" value="InterPro"/>
</dbReference>
<dbReference type="GO" id="GO:0043190">
    <property type="term" value="C:ATP-binding cassette (ABC) transporter complex"/>
    <property type="evidence" value="ECO:0007669"/>
    <property type="project" value="InterPro"/>
</dbReference>
<protein>
    <submittedName>
        <fullName evidence="7">Cobalt transporter</fullName>
    </submittedName>
</protein>
<keyword evidence="8" id="KW-1185">Reference proteome</keyword>
<evidence type="ECO:0000256" key="2">
    <source>
        <dbReference type="ARBA" id="ARBA00022475"/>
    </source>
</evidence>
<name>A0A0H1QXK5_9EURY</name>
<dbReference type="InterPro" id="IPR012809">
    <property type="entry name" value="ECF_CbiQ"/>
</dbReference>
<proteinExistence type="predicted"/>
<dbReference type="CDD" id="cd16914">
    <property type="entry name" value="EcfT"/>
    <property type="match status" value="1"/>
</dbReference>
<dbReference type="InterPro" id="IPR051611">
    <property type="entry name" value="ECF_transporter_component"/>
</dbReference>
<dbReference type="InterPro" id="IPR003339">
    <property type="entry name" value="ABC/ECF_trnsptr_transmembrane"/>
</dbReference>
<evidence type="ECO:0000313" key="7">
    <source>
        <dbReference type="EMBL" id="KLK87539.1"/>
    </source>
</evidence>
<reference evidence="7 8" key="1">
    <citation type="journal article" date="2015" name="Int. J. Syst. Evol. Microbiol.">
        <title>Methanoculleus sediminis sp. nov., a methanogen from sediments near a submarine mud volcano.</title>
        <authorList>
            <person name="Chen S.C."/>
            <person name="Chen M.F."/>
            <person name="Lai M.C."/>
            <person name="Weng C.Y."/>
            <person name="Wu S.Y."/>
            <person name="Lin S."/>
            <person name="Yang T.F."/>
            <person name="Chen P.C."/>
        </authorList>
    </citation>
    <scope>NUCLEOTIDE SEQUENCE [LARGE SCALE GENOMIC DNA]</scope>
    <source>
        <strain evidence="7 8">S3Fa</strain>
    </source>
</reference>
<feature type="transmembrane region" description="Helical" evidence="6">
    <location>
        <begin position="119"/>
        <end position="138"/>
    </location>
</feature>
<dbReference type="PANTHER" id="PTHR34857">
    <property type="entry name" value="SLL0384 PROTEIN"/>
    <property type="match status" value="1"/>
</dbReference>
<keyword evidence="3 6" id="KW-0812">Transmembrane</keyword>
<keyword evidence="2" id="KW-1003">Cell membrane</keyword>
<dbReference type="AlphaFoldDB" id="A0A0H1QXK5"/>
<dbReference type="OrthoDB" id="51610at2157"/>
<evidence type="ECO:0000256" key="5">
    <source>
        <dbReference type="ARBA" id="ARBA00023136"/>
    </source>
</evidence>
<dbReference type="Pfam" id="PF02361">
    <property type="entry name" value="CbiQ"/>
    <property type="match status" value="1"/>
</dbReference>
<dbReference type="STRING" id="1550566.SZ63_10785"/>
<gene>
    <name evidence="7" type="ORF">SZ63_10785</name>
</gene>
<comment type="subcellular location">
    <subcellularLocation>
        <location evidence="1">Cell membrane</location>
        <topology evidence="1">Multi-pass membrane protein</topology>
    </subcellularLocation>
</comment>
<evidence type="ECO:0000313" key="8">
    <source>
        <dbReference type="Proteomes" id="UP000035301"/>
    </source>
</evidence>
<feature type="transmembrane region" description="Helical" evidence="6">
    <location>
        <begin position="251"/>
        <end position="269"/>
    </location>
</feature>